<keyword evidence="2" id="KW-1185">Reference proteome</keyword>
<dbReference type="AlphaFoldDB" id="A0A5R9L4W7"/>
<gene>
    <name evidence="1" type="ORF">FEN17_06830</name>
</gene>
<comment type="caution">
    <text evidence="1">The sequence shown here is derived from an EMBL/GenBank/DDBJ whole genome shotgun (WGS) entry which is preliminary data.</text>
</comment>
<accession>A0A5R9L4W7</accession>
<protein>
    <submittedName>
        <fullName evidence="1">Uncharacterized protein</fullName>
    </submittedName>
</protein>
<dbReference type="OrthoDB" id="1343312at2"/>
<dbReference type="EMBL" id="VCEJ01000002">
    <property type="protein sequence ID" value="TLV03320.1"/>
    <property type="molecule type" value="Genomic_DNA"/>
</dbReference>
<dbReference type="Pfam" id="PF22028">
    <property type="entry name" value="DUF6934"/>
    <property type="match status" value="1"/>
</dbReference>
<dbReference type="RefSeq" id="WP_138364528.1">
    <property type="nucleotide sequence ID" value="NZ_VCEJ01000002.1"/>
</dbReference>
<sequence length="146" mass="16980">MDQAFYAFVILEDAHRFNFVSVGKQLINKTVIFQRIGQTQFYNLALADIKDDGTLDVLTVSNNGDTKKIFATVFQCITNFLQFRPESTIVFMGSTKERTNIYHWLICRNLEKARLNFLLYGYTDGYFETFNPEACYESFAISLKNY</sequence>
<reference evidence="1 2" key="1">
    <citation type="submission" date="2019-05" db="EMBL/GenBank/DDBJ databases">
        <authorList>
            <person name="Qu J.-H."/>
        </authorList>
    </citation>
    <scope>NUCLEOTIDE SEQUENCE [LARGE SCALE GENOMIC DNA]</scope>
    <source>
        <strain evidence="1 2">T17</strain>
    </source>
</reference>
<dbReference type="Proteomes" id="UP000306402">
    <property type="component" value="Unassembled WGS sequence"/>
</dbReference>
<dbReference type="InterPro" id="IPR053865">
    <property type="entry name" value="DUF6934"/>
</dbReference>
<name>A0A5R9L4W7_9BACT</name>
<evidence type="ECO:0000313" key="1">
    <source>
        <dbReference type="EMBL" id="TLV03320.1"/>
    </source>
</evidence>
<evidence type="ECO:0000313" key="2">
    <source>
        <dbReference type="Proteomes" id="UP000306402"/>
    </source>
</evidence>
<organism evidence="1 2">
    <name type="scientific">Dyadobacter luticola</name>
    <dbReference type="NCBI Taxonomy" id="1979387"/>
    <lineage>
        <taxon>Bacteria</taxon>
        <taxon>Pseudomonadati</taxon>
        <taxon>Bacteroidota</taxon>
        <taxon>Cytophagia</taxon>
        <taxon>Cytophagales</taxon>
        <taxon>Spirosomataceae</taxon>
        <taxon>Dyadobacter</taxon>
    </lineage>
</organism>
<proteinExistence type="predicted"/>